<dbReference type="InterPro" id="IPR016169">
    <property type="entry name" value="FAD-bd_PCMH_sub2"/>
</dbReference>
<comment type="caution">
    <text evidence="3">The sequence shown here is derived from an EMBL/GenBank/DDBJ whole genome shotgun (WGS) entry which is preliminary data.</text>
</comment>
<dbReference type="NCBIfam" id="TIGR01679">
    <property type="entry name" value="bact_FAD_ox"/>
    <property type="match status" value="1"/>
</dbReference>
<evidence type="ECO:0000313" key="4">
    <source>
        <dbReference type="Proteomes" id="UP000431092"/>
    </source>
</evidence>
<dbReference type="InterPro" id="IPR007173">
    <property type="entry name" value="ALO_C"/>
</dbReference>
<dbReference type="PANTHER" id="PTHR43762:SF1">
    <property type="entry name" value="D-ARABINONO-1,4-LACTONE OXIDASE"/>
    <property type="match status" value="1"/>
</dbReference>
<dbReference type="GO" id="GO:0080049">
    <property type="term" value="F:L-gulono-1,4-lactone dehydrogenase activity"/>
    <property type="evidence" value="ECO:0007669"/>
    <property type="project" value="TreeGrafter"/>
</dbReference>
<dbReference type="GO" id="GO:0003885">
    <property type="term" value="F:D-arabinono-1,4-lactone oxidase activity"/>
    <property type="evidence" value="ECO:0007669"/>
    <property type="project" value="InterPro"/>
</dbReference>
<sequence length="434" mass="47744">MSTWTNWSGNQSCRPARVATPVGVDEVAQVMTDAARDGMRVKPIGAGHSFTAIGLTDGVQVSLDAHSGLVAVDRASGRVRVRSGTRLFDLNALLDAQGLAMANLGDIDRQSVAGALSTGTHGTGATLPGLAGLVEALEIVTPDGRVRRCDREQDPDLFHAARVGLGALGIVTEVTLACVPAFRIEAREEPAVLGAVLTDLDEHVDAHDHFEMFWFPHTDRVLTKHNRRLAPGDTSGSALPRWRYLLDDQLLANGLFELSCRLASRVPVTTLPINAVASRALSARTYTDRSHRVFASPRTVRFTESEYAVPRAALPDVLRELDRFLERSGERVAFPVEIRFAAPDDAWLSTGYERANAYVAVHHYRTVDPRRYFTGFEQIVAAHDGRPHWGKMHTLGVERLRELYPRLPDVLRLRDELDPDRLLGNDYLTQVLGA</sequence>
<dbReference type="GO" id="GO:0016020">
    <property type="term" value="C:membrane"/>
    <property type="evidence" value="ECO:0007669"/>
    <property type="project" value="InterPro"/>
</dbReference>
<dbReference type="PIRSF" id="PIRSF000136">
    <property type="entry name" value="LGO_GLO"/>
    <property type="match status" value="1"/>
</dbReference>
<dbReference type="Pfam" id="PF01565">
    <property type="entry name" value="FAD_binding_4"/>
    <property type="match status" value="1"/>
</dbReference>
<dbReference type="Pfam" id="PF04030">
    <property type="entry name" value="ALO"/>
    <property type="match status" value="1"/>
</dbReference>
<reference evidence="3 4" key="1">
    <citation type="submission" date="2019-11" db="EMBL/GenBank/DDBJ databases">
        <title>Whole genome sequencing identifies a novel species of the genus Arsenicicoccus isolated from human blood.</title>
        <authorList>
            <person name="Jeong J.H."/>
            <person name="Kweon O.J."/>
            <person name="Kim H.R."/>
            <person name="Kim T.-H."/>
            <person name="Ha S.-M."/>
            <person name="Lee M.-K."/>
        </authorList>
    </citation>
    <scope>NUCLEOTIDE SEQUENCE [LARGE SCALE GENOMIC DNA]</scope>
    <source>
        <strain evidence="3 4">MKL-02</strain>
    </source>
</reference>
<organism evidence="3 4">
    <name type="scientific">Arsenicicoccus cauae</name>
    <dbReference type="NCBI Taxonomy" id="2663847"/>
    <lineage>
        <taxon>Bacteria</taxon>
        <taxon>Bacillati</taxon>
        <taxon>Actinomycetota</taxon>
        <taxon>Actinomycetes</taxon>
        <taxon>Micrococcales</taxon>
        <taxon>Intrasporangiaceae</taxon>
        <taxon>Arsenicicoccus</taxon>
    </lineage>
</organism>
<dbReference type="InterPro" id="IPR016167">
    <property type="entry name" value="FAD-bd_PCMH_sub1"/>
</dbReference>
<dbReference type="Gene3D" id="1.10.45.10">
    <property type="entry name" value="Vanillyl-alcohol Oxidase, Chain A, domain 4"/>
    <property type="match status" value="1"/>
</dbReference>
<dbReference type="SUPFAM" id="SSF56176">
    <property type="entry name" value="FAD-binding/transporter-associated domain-like"/>
    <property type="match status" value="1"/>
</dbReference>
<feature type="domain" description="FAD-binding PCMH-type" evidence="2">
    <location>
        <begin position="11"/>
        <end position="181"/>
    </location>
</feature>
<dbReference type="Gene3D" id="3.30.70.2520">
    <property type="match status" value="1"/>
</dbReference>
<keyword evidence="4" id="KW-1185">Reference proteome</keyword>
<dbReference type="PANTHER" id="PTHR43762">
    <property type="entry name" value="L-GULONOLACTONE OXIDASE"/>
    <property type="match status" value="1"/>
</dbReference>
<proteinExistence type="predicted"/>
<accession>A0A6I3IKB7</accession>
<protein>
    <submittedName>
        <fullName evidence="3">FAD-binding protein</fullName>
    </submittedName>
</protein>
<evidence type="ECO:0000259" key="2">
    <source>
        <dbReference type="PROSITE" id="PS51387"/>
    </source>
</evidence>
<dbReference type="AlphaFoldDB" id="A0A6I3IKB7"/>
<dbReference type="InterPro" id="IPR006094">
    <property type="entry name" value="Oxid_FAD_bind_N"/>
</dbReference>
<dbReference type="InterPro" id="IPR036318">
    <property type="entry name" value="FAD-bd_PCMH-like_sf"/>
</dbReference>
<gene>
    <name evidence="3" type="ORF">GGG17_14200</name>
</gene>
<keyword evidence="1" id="KW-0560">Oxidoreductase</keyword>
<dbReference type="PROSITE" id="PS51387">
    <property type="entry name" value="FAD_PCMH"/>
    <property type="match status" value="1"/>
</dbReference>
<dbReference type="Proteomes" id="UP000431092">
    <property type="component" value="Unassembled WGS sequence"/>
</dbReference>
<name>A0A6I3IKB7_9MICO</name>
<dbReference type="InterPro" id="IPR016166">
    <property type="entry name" value="FAD-bd_PCMH"/>
</dbReference>
<evidence type="ECO:0000313" key="3">
    <source>
        <dbReference type="EMBL" id="MTB73093.1"/>
    </source>
</evidence>
<dbReference type="Gene3D" id="3.30.43.10">
    <property type="entry name" value="Uridine Diphospho-n-acetylenolpyruvylglucosamine Reductase, domain 2"/>
    <property type="match status" value="1"/>
</dbReference>
<dbReference type="GO" id="GO:0071949">
    <property type="term" value="F:FAD binding"/>
    <property type="evidence" value="ECO:0007669"/>
    <property type="project" value="InterPro"/>
</dbReference>
<dbReference type="Gene3D" id="3.30.465.10">
    <property type="match status" value="1"/>
</dbReference>
<dbReference type="InterPro" id="IPR016171">
    <property type="entry name" value="Vanillyl_alc_oxidase_C-sub2"/>
</dbReference>
<dbReference type="EMBL" id="WLVL01000043">
    <property type="protein sequence ID" value="MTB73093.1"/>
    <property type="molecule type" value="Genomic_DNA"/>
</dbReference>
<evidence type="ECO:0000256" key="1">
    <source>
        <dbReference type="ARBA" id="ARBA00023002"/>
    </source>
</evidence>
<dbReference type="RefSeq" id="WP_154594355.1">
    <property type="nucleotide sequence ID" value="NZ_WLVL01000043.1"/>
</dbReference>
<dbReference type="InterPro" id="IPR010031">
    <property type="entry name" value="FAD_lactone_oxidase-like"/>
</dbReference>